<keyword evidence="8" id="KW-0472">Membrane</keyword>
<evidence type="ECO:0000256" key="3">
    <source>
        <dbReference type="ARBA" id="ARBA00022723"/>
    </source>
</evidence>
<dbReference type="RefSeq" id="WP_309829184.1">
    <property type="nucleotide sequence ID" value="NZ_JAVIZX010000001.1"/>
</dbReference>
<dbReference type="InterPro" id="IPR013783">
    <property type="entry name" value="Ig-like_fold"/>
</dbReference>
<dbReference type="NCBIfam" id="TIGR02745">
    <property type="entry name" value="ccoG_rdxA_fixG"/>
    <property type="match status" value="1"/>
</dbReference>
<comment type="caution">
    <text evidence="10">The sequence shown here is derived from an EMBL/GenBank/DDBJ whole genome shotgun (WGS) entry which is preliminary data.</text>
</comment>
<dbReference type="Proteomes" id="UP001267710">
    <property type="component" value="Unassembled WGS sequence"/>
</dbReference>
<dbReference type="Gene3D" id="2.60.40.10">
    <property type="entry name" value="Immunoglobulins"/>
    <property type="match status" value="1"/>
</dbReference>
<dbReference type="InterPro" id="IPR017900">
    <property type="entry name" value="4Fe4S_Fe_S_CS"/>
</dbReference>
<keyword evidence="3" id="KW-0479">Metal-binding</keyword>
<keyword evidence="4" id="KW-0249">Electron transport</keyword>
<evidence type="ECO:0000259" key="9">
    <source>
        <dbReference type="PROSITE" id="PS51379"/>
    </source>
</evidence>
<feature type="transmembrane region" description="Helical" evidence="8">
    <location>
        <begin position="171"/>
        <end position="191"/>
    </location>
</feature>
<dbReference type="InterPro" id="IPR014116">
    <property type="entry name" value="Cyt_c_oxidase_cbb3_FixG"/>
</dbReference>
<gene>
    <name evidence="10" type="ORF">QE399_002566</name>
</gene>
<keyword evidence="8" id="KW-1133">Transmembrane helix</keyword>
<dbReference type="Gene3D" id="1.10.1060.10">
    <property type="entry name" value="Alpha-helical ferredoxin"/>
    <property type="match status" value="1"/>
</dbReference>
<proteinExistence type="predicted"/>
<dbReference type="Pfam" id="PF11614">
    <property type="entry name" value="FixG_C"/>
    <property type="match status" value="1"/>
</dbReference>
<feature type="transmembrane region" description="Helical" evidence="8">
    <location>
        <begin position="97"/>
        <end position="118"/>
    </location>
</feature>
<evidence type="ECO:0000256" key="4">
    <source>
        <dbReference type="ARBA" id="ARBA00022982"/>
    </source>
</evidence>
<feature type="transmembrane region" description="Helical" evidence="8">
    <location>
        <begin position="351"/>
        <end position="371"/>
    </location>
</feature>
<keyword evidence="2" id="KW-0004">4Fe-4S</keyword>
<dbReference type="InterPro" id="IPR017896">
    <property type="entry name" value="4Fe4S_Fe-S-bd"/>
</dbReference>
<evidence type="ECO:0000256" key="5">
    <source>
        <dbReference type="ARBA" id="ARBA00023004"/>
    </source>
</evidence>
<feature type="region of interest" description="Disordered" evidence="7">
    <location>
        <begin position="1"/>
        <end position="21"/>
    </location>
</feature>
<evidence type="ECO:0000313" key="11">
    <source>
        <dbReference type="Proteomes" id="UP001267710"/>
    </source>
</evidence>
<feature type="domain" description="4Fe-4S ferredoxin-type" evidence="9">
    <location>
        <begin position="263"/>
        <end position="296"/>
    </location>
</feature>
<protein>
    <submittedName>
        <fullName evidence="10">Cytochrome c oxidase accessory protein FixG</fullName>
    </submittedName>
</protein>
<dbReference type="PROSITE" id="PS51379">
    <property type="entry name" value="4FE4S_FER_2"/>
    <property type="match status" value="2"/>
</dbReference>
<dbReference type="InterPro" id="IPR051684">
    <property type="entry name" value="Electron_Trans/Redox"/>
</dbReference>
<evidence type="ECO:0000256" key="1">
    <source>
        <dbReference type="ARBA" id="ARBA00022448"/>
    </source>
</evidence>
<feature type="domain" description="4Fe-4S ferredoxin-type" evidence="9">
    <location>
        <begin position="300"/>
        <end position="323"/>
    </location>
</feature>
<evidence type="ECO:0000256" key="6">
    <source>
        <dbReference type="ARBA" id="ARBA00023014"/>
    </source>
</evidence>
<dbReference type="PANTHER" id="PTHR30176:SF3">
    <property type="entry name" value="FERREDOXIN-TYPE PROTEIN NAPH"/>
    <property type="match status" value="1"/>
</dbReference>
<organism evidence="10 11">
    <name type="scientific">Paracidovorax wautersii</name>
    <dbReference type="NCBI Taxonomy" id="1177982"/>
    <lineage>
        <taxon>Bacteria</taxon>
        <taxon>Pseudomonadati</taxon>
        <taxon>Pseudomonadota</taxon>
        <taxon>Betaproteobacteria</taxon>
        <taxon>Burkholderiales</taxon>
        <taxon>Comamonadaceae</taxon>
        <taxon>Paracidovorax</taxon>
    </lineage>
</organism>
<dbReference type="EMBL" id="JAVIZX010000001">
    <property type="protein sequence ID" value="MDR6214877.1"/>
    <property type="molecule type" value="Genomic_DNA"/>
</dbReference>
<feature type="transmembrane region" description="Helical" evidence="8">
    <location>
        <begin position="203"/>
        <end position="224"/>
    </location>
</feature>
<keyword evidence="6" id="KW-0411">Iron-sulfur</keyword>
<keyword evidence="1" id="KW-0813">Transport</keyword>
<sequence>MKPPEGSPRKVIPIAPAPAPSQGTQAEVVSLYEAQKKIYPRSISGLFARWRWVMVFLTQLVFYGLPWLEWGQRQMVLFDLGARRFYIFGLVLYPQDFIYLTGLLIISALALFLFTAVAGRLWCGFACPQTVYTEIFMWIEHKVEGDRSARLRLDQGPWTVQKVGKKSLKQFLWIAVSAWTGFTFVGYFVPIRELGAEVLALQGSWQLFWVVFYGFATYGNAGFLREQVCKYMCPYARFQSAMFDPDTLIVTYDEARGEPRGPRTKTIDYKAKGLGDCIDCTLCVQVCPVGIDIRNGLQYECIGCGLCVDACNTVMDKMKYPRGLIRFSTQNGVANRWTQSQILRRVLRPRVLIYSAALVLLCIAMLASLVARTPLKVDVVRDRAALSRIVAGGKLENVYRLQIMNATEGPQRYRITARGLPGLEVASEAEVAIDAAESHWVSVRLQIPYGSADPGSHPVYFEVQALERKDQVAEKSVFLVPR</sequence>
<dbReference type="Pfam" id="PF13746">
    <property type="entry name" value="Fer4_18"/>
    <property type="match status" value="1"/>
</dbReference>
<keyword evidence="11" id="KW-1185">Reference proteome</keyword>
<dbReference type="SUPFAM" id="SSF54862">
    <property type="entry name" value="4Fe-4S ferredoxins"/>
    <property type="match status" value="1"/>
</dbReference>
<evidence type="ECO:0000256" key="7">
    <source>
        <dbReference type="SAM" id="MobiDB-lite"/>
    </source>
</evidence>
<dbReference type="InterPro" id="IPR009051">
    <property type="entry name" value="Helical_ferredxn"/>
</dbReference>
<dbReference type="Pfam" id="PF12801">
    <property type="entry name" value="Fer4_5"/>
    <property type="match status" value="1"/>
</dbReference>
<name>A0ABU1IDJ9_9BURK</name>
<feature type="transmembrane region" description="Helical" evidence="8">
    <location>
        <begin position="50"/>
        <end position="68"/>
    </location>
</feature>
<keyword evidence="5" id="KW-0408">Iron</keyword>
<evidence type="ECO:0000256" key="2">
    <source>
        <dbReference type="ARBA" id="ARBA00022485"/>
    </source>
</evidence>
<keyword evidence="8" id="KW-0812">Transmembrane</keyword>
<dbReference type="PROSITE" id="PS00198">
    <property type="entry name" value="4FE4S_FER_1"/>
    <property type="match status" value="1"/>
</dbReference>
<dbReference type="InterPro" id="IPR032879">
    <property type="entry name" value="FixG_C"/>
</dbReference>
<reference evidence="10 11" key="1">
    <citation type="submission" date="2023-08" db="EMBL/GenBank/DDBJ databases">
        <title>Functional and genomic diversity of the sorghum phyllosphere microbiome.</title>
        <authorList>
            <person name="Shade A."/>
        </authorList>
    </citation>
    <scope>NUCLEOTIDE SEQUENCE [LARGE SCALE GENOMIC DNA]</scope>
    <source>
        <strain evidence="10 11">SORGH_AS_0335</strain>
    </source>
</reference>
<evidence type="ECO:0000313" key="10">
    <source>
        <dbReference type="EMBL" id="MDR6214877.1"/>
    </source>
</evidence>
<evidence type="ECO:0000256" key="8">
    <source>
        <dbReference type="SAM" id="Phobius"/>
    </source>
</evidence>
<dbReference type="PANTHER" id="PTHR30176">
    <property type="entry name" value="FERREDOXIN-TYPE PROTEIN NAPH"/>
    <property type="match status" value="1"/>
</dbReference>
<accession>A0ABU1IDJ9</accession>